<feature type="domain" description="VWFD" evidence="6">
    <location>
        <begin position="428"/>
        <end position="611"/>
    </location>
</feature>
<keyword evidence="1 5" id="KW-0732">Signal</keyword>
<feature type="compositionally biased region" description="Basic and acidic residues" evidence="3">
    <location>
        <begin position="1123"/>
        <end position="1133"/>
    </location>
</feature>
<name>A0ABQ9F042_TEGGR</name>
<evidence type="ECO:0000313" key="8">
    <source>
        <dbReference type="Proteomes" id="UP001217089"/>
    </source>
</evidence>
<dbReference type="PROSITE" id="PS51233">
    <property type="entry name" value="VWFD"/>
    <property type="match status" value="1"/>
</dbReference>
<keyword evidence="4" id="KW-1133">Transmembrane helix</keyword>
<accession>A0ABQ9F042</accession>
<dbReference type="Gene3D" id="2.60.120.260">
    <property type="entry name" value="Galactose-binding domain-like"/>
    <property type="match status" value="1"/>
</dbReference>
<feature type="transmembrane region" description="Helical" evidence="4">
    <location>
        <begin position="1210"/>
        <end position="1233"/>
    </location>
</feature>
<evidence type="ECO:0000256" key="2">
    <source>
        <dbReference type="ARBA" id="ARBA00023157"/>
    </source>
</evidence>
<evidence type="ECO:0000313" key="7">
    <source>
        <dbReference type="EMBL" id="KAJ8310743.1"/>
    </source>
</evidence>
<dbReference type="Pfam" id="PF00094">
    <property type="entry name" value="VWD"/>
    <property type="match status" value="1"/>
</dbReference>
<dbReference type="InterPro" id="IPR001846">
    <property type="entry name" value="VWF_type-D"/>
</dbReference>
<dbReference type="PANTHER" id="PTHR14949">
    <property type="entry name" value="EGF-LIKE-DOMAIN, MULTIPLE 7, 8"/>
    <property type="match status" value="1"/>
</dbReference>
<keyword evidence="4" id="KW-0812">Transmembrane</keyword>
<keyword evidence="4" id="KW-0472">Membrane</keyword>
<dbReference type="Proteomes" id="UP001217089">
    <property type="component" value="Unassembled WGS sequence"/>
</dbReference>
<feature type="signal peptide" evidence="5">
    <location>
        <begin position="1"/>
        <end position="16"/>
    </location>
</feature>
<feature type="region of interest" description="Disordered" evidence="3">
    <location>
        <begin position="1123"/>
        <end position="1177"/>
    </location>
</feature>
<proteinExistence type="predicted"/>
<evidence type="ECO:0000259" key="6">
    <source>
        <dbReference type="PROSITE" id="PS51233"/>
    </source>
</evidence>
<evidence type="ECO:0000256" key="4">
    <source>
        <dbReference type="SAM" id="Phobius"/>
    </source>
</evidence>
<dbReference type="Pfam" id="PF26129">
    <property type="entry name" value="Vwde"/>
    <property type="match status" value="1"/>
</dbReference>
<dbReference type="EMBL" id="JARBDR010000640">
    <property type="protein sequence ID" value="KAJ8310743.1"/>
    <property type="molecule type" value="Genomic_DNA"/>
</dbReference>
<dbReference type="InterPro" id="IPR058727">
    <property type="entry name" value="Helical_Vwde"/>
</dbReference>
<feature type="chain" id="PRO_5045514272" description="VWFD domain-containing protein" evidence="5">
    <location>
        <begin position="17"/>
        <end position="1235"/>
    </location>
</feature>
<evidence type="ECO:0000256" key="3">
    <source>
        <dbReference type="SAM" id="MobiDB-lite"/>
    </source>
</evidence>
<evidence type="ECO:0000256" key="1">
    <source>
        <dbReference type="ARBA" id="ARBA00022729"/>
    </source>
</evidence>
<feature type="compositionally biased region" description="Polar residues" evidence="3">
    <location>
        <begin position="1147"/>
        <end position="1159"/>
    </location>
</feature>
<keyword evidence="8" id="KW-1185">Reference proteome</keyword>
<dbReference type="PANTHER" id="PTHR14949:SF54">
    <property type="entry name" value="VWFD DOMAIN-CONTAINING PROTEIN"/>
    <property type="match status" value="1"/>
</dbReference>
<sequence>MFRYLCLILAIYRCTGQQLIPPGCDGYTEIPEVHRRGKNYVPSADEPQVNDYYLDEGWYGKDGYDMLSEAPTSTTACGTMLPIYFKGTLPENIGDTVRDTACVVGWFSDCMHEIDVEVKRCSDTLNIYYLRSSSIVYSAYCFGRSDNDGDVAPAPDYVANSVNVEADIDWDPPLPTRLPGITLQKPQIVFKCIFHPVQDGLIYQVNWFVGGKFIISKVAVNKENFDQLTLREEQLRLKGITILGFVVKCSVKALRDLNGIPGNAVSSTGFFAGIKVKTPKVVLQRGEDTTVSLISTVPYGCNHFNGRRGFVDSCPAFIETYYTEGTSCSSNVVIKDKQGRRKRSAHRCGVQIKETKFNDMQNGGKRNWTQEYKWTISQVDDGDYTLKETHFKVKLRVSQGDYHAIWNGYELDDIQVQVEDKTSSWRMKECKAYCDPHMKTFDGTRYEMQKSGIYTFYKHKKLPIEVQLETEKCVAGVTNAHCPCGVYIRGGTDIYVVSMCPKHRFINYLHCGDGSLQVYRDGDRKYRIFLPTGAMVTITLTYGTHVNVVINPTPRDENNVEGLCGDLNGRSDDDFIVNGIDYGEITRCGRFKCRNSFIDLYRLNPQKWFFPIRTENKNLIDNMRMDTISDIVCLCPVNVESRVGKSECSSKAFSKCSSTKQKQHTCSEIKERKRRDVVDDLEKLQFRLNRLSETLTRSKRSLAVQTITEEQARTICHAKFNNAGSFEYCQSNVPGIQNTQEIENCIFDLNVTGITKWAEDALDAVTHQCVHEAEKNTTLQNTTNTEGGQSIADIIKEITCPNECSDNGHCINGTCHCEGDFGGSDCSFEIKKAPVVHTDVGDDICDTSDGPCDSIHIYGEGFIDSENLTCKIIIQQVGLNGTKIGATSIEKVTGEAISPFEVKCQMTRLRRRRETQKEAFVFFERYRLSIANDGSLFGIEKEVSVIDSRCQVPSDVKIVLTMKDGYCFIDRTCVKSGDHMEGERREVCSPDDDKFHWTRLEDVPPLETEPCVIYKHLPHMLNRSSTTLSSALEEILNDVDIIEGWYGMDGYNMPLTALPQSDACGGMSGIWLQACVTGWLEGCVADIPVEIKSCSPSLNVYYLKPSEIMYSAYCFESTIASKPTEKTTAEPKTTESTTDLGDEHNDSSTVKQTVNTTPEPKTIESATDSDDEQNEATVVSRHPIDTTIETNTVEFTKDSDDGDHYNNGTVIGLIVAAVVVVVGLIVLIVLLFVRK</sequence>
<dbReference type="InterPro" id="IPR050969">
    <property type="entry name" value="Dev_Signal_Modulators"/>
</dbReference>
<gene>
    <name evidence="7" type="ORF">KUTeg_012608</name>
</gene>
<protein>
    <recommendedName>
        <fullName evidence="6">VWFD domain-containing protein</fullName>
    </recommendedName>
</protein>
<reference evidence="7 8" key="1">
    <citation type="submission" date="2022-12" db="EMBL/GenBank/DDBJ databases">
        <title>Chromosome-level genome of Tegillarca granosa.</title>
        <authorList>
            <person name="Kim J."/>
        </authorList>
    </citation>
    <scope>NUCLEOTIDE SEQUENCE [LARGE SCALE GENOMIC DNA]</scope>
    <source>
        <strain evidence="7">Teg-2019</strain>
        <tissue evidence="7">Adductor muscle</tissue>
    </source>
</reference>
<comment type="caution">
    <text evidence="7">The sequence shown here is derived from an EMBL/GenBank/DDBJ whole genome shotgun (WGS) entry which is preliminary data.</text>
</comment>
<keyword evidence="2" id="KW-1015">Disulfide bond</keyword>
<organism evidence="7 8">
    <name type="scientific">Tegillarca granosa</name>
    <name type="common">Malaysian cockle</name>
    <name type="synonym">Anadara granosa</name>
    <dbReference type="NCBI Taxonomy" id="220873"/>
    <lineage>
        <taxon>Eukaryota</taxon>
        <taxon>Metazoa</taxon>
        <taxon>Spiralia</taxon>
        <taxon>Lophotrochozoa</taxon>
        <taxon>Mollusca</taxon>
        <taxon>Bivalvia</taxon>
        <taxon>Autobranchia</taxon>
        <taxon>Pteriomorphia</taxon>
        <taxon>Arcoida</taxon>
        <taxon>Arcoidea</taxon>
        <taxon>Arcidae</taxon>
        <taxon>Tegillarca</taxon>
    </lineage>
</organism>
<evidence type="ECO:0000256" key="5">
    <source>
        <dbReference type="SAM" id="SignalP"/>
    </source>
</evidence>